<sequence>MTLRTLAIACLLIAATALGYVALQLVRPPPPPVVAEAALPPPPPPVEKVRLLVAARALPAGTLLKDEDFAIREVLPEDAPEGALTGTNEARAEIRGALLRRFLDPGATIARGDFLRPRDRGFLAAVLKPGMRAISIGVDATTGAAGLVWPGDQVDVILTQELGEAQIHRRVVSETILSNVRVIAVDQQITQGPADGAAVGRVARTVSLEVTPEQAEKLAVARSLGRLDIAVRAVDEAPEDALARAATSVFSADVSPALARSSTAPGSRMRLIQGTERQELNFR</sequence>
<comment type="caution">
    <text evidence="2">The sequence shown here is derived from an EMBL/GenBank/DDBJ whole genome shotgun (WGS) entry which is preliminary data.</text>
</comment>
<proteinExistence type="predicted"/>
<evidence type="ECO:0000313" key="2">
    <source>
        <dbReference type="EMBL" id="MBW8269081.1"/>
    </source>
</evidence>
<gene>
    <name evidence="2" type="primary">cpaB</name>
    <name evidence="2" type="ORF">K1J50_06225</name>
</gene>
<dbReference type="InterPro" id="IPR013974">
    <property type="entry name" value="SAF"/>
</dbReference>
<dbReference type="CDD" id="cd11614">
    <property type="entry name" value="SAF_CpaB_FlgA_like"/>
    <property type="match status" value="1"/>
</dbReference>
<dbReference type="Pfam" id="PF08666">
    <property type="entry name" value="SAF"/>
    <property type="match status" value="1"/>
</dbReference>
<dbReference type="SMART" id="SM00858">
    <property type="entry name" value="SAF"/>
    <property type="match status" value="1"/>
</dbReference>
<name>A0ABS7F0F4_9PROT</name>
<reference evidence="2 3" key="1">
    <citation type="submission" date="2021-08" db="EMBL/GenBank/DDBJ databases">
        <title>Caldovatus sediminis gen. nov., sp. nov., a moderately thermophilic bacterium isolated from a hot spring.</title>
        <authorList>
            <person name="Hu C.-J."/>
            <person name="Li W.-J."/>
            <person name="Xian W.-D."/>
        </authorList>
    </citation>
    <scope>NUCLEOTIDE SEQUENCE [LARGE SCALE GENOMIC DNA]</scope>
    <source>
        <strain evidence="2 3">SYSU G05006</strain>
    </source>
</reference>
<dbReference type="EMBL" id="JAHZUY010000010">
    <property type="protein sequence ID" value="MBW8269081.1"/>
    <property type="molecule type" value="Genomic_DNA"/>
</dbReference>
<protein>
    <submittedName>
        <fullName evidence="2">Flp pilus assembly protein CpaB</fullName>
    </submittedName>
</protein>
<feature type="domain" description="SAF" evidence="1">
    <location>
        <begin position="49"/>
        <end position="115"/>
    </location>
</feature>
<dbReference type="Proteomes" id="UP001519924">
    <property type="component" value="Unassembled WGS sequence"/>
</dbReference>
<evidence type="ECO:0000313" key="3">
    <source>
        <dbReference type="Proteomes" id="UP001519924"/>
    </source>
</evidence>
<keyword evidence="3" id="KW-1185">Reference proteome</keyword>
<dbReference type="NCBIfam" id="TIGR03177">
    <property type="entry name" value="pilus_cpaB"/>
    <property type="match status" value="1"/>
</dbReference>
<accession>A0ABS7F0F4</accession>
<evidence type="ECO:0000259" key="1">
    <source>
        <dbReference type="SMART" id="SM00858"/>
    </source>
</evidence>
<dbReference type="RefSeq" id="WP_220116781.1">
    <property type="nucleotide sequence ID" value="NZ_JAHZUY010000010.1"/>
</dbReference>
<dbReference type="Pfam" id="PF16976">
    <property type="entry name" value="RcpC"/>
    <property type="match status" value="1"/>
</dbReference>
<organism evidence="2 3">
    <name type="scientific">Caldovatus aquaticus</name>
    <dbReference type="NCBI Taxonomy" id="2865671"/>
    <lineage>
        <taxon>Bacteria</taxon>
        <taxon>Pseudomonadati</taxon>
        <taxon>Pseudomonadota</taxon>
        <taxon>Alphaproteobacteria</taxon>
        <taxon>Acetobacterales</taxon>
        <taxon>Roseomonadaceae</taxon>
        <taxon>Caldovatus</taxon>
    </lineage>
</organism>
<dbReference type="InterPro" id="IPR017592">
    <property type="entry name" value="Pilus_assmbl_Flp-typ_CpaB"/>
</dbReference>
<dbReference type="InterPro" id="IPR031571">
    <property type="entry name" value="RcpC_dom"/>
</dbReference>